<evidence type="ECO:0000313" key="2">
    <source>
        <dbReference type="EMBL" id="ODS00083.1"/>
    </source>
</evidence>
<evidence type="ECO:0000313" key="3">
    <source>
        <dbReference type="Proteomes" id="UP000094501"/>
    </source>
</evidence>
<organism evidence="2 3">
    <name type="scientific">Methyloceanibacter methanicus</name>
    <dbReference type="NCBI Taxonomy" id="1774968"/>
    <lineage>
        <taxon>Bacteria</taxon>
        <taxon>Pseudomonadati</taxon>
        <taxon>Pseudomonadota</taxon>
        <taxon>Alphaproteobacteria</taxon>
        <taxon>Hyphomicrobiales</taxon>
        <taxon>Hyphomicrobiaceae</taxon>
        <taxon>Methyloceanibacter</taxon>
    </lineage>
</organism>
<keyword evidence="3" id="KW-1185">Reference proteome</keyword>
<dbReference type="Proteomes" id="UP000094501">
    <property type="component" value="Unassembled WGS sequence"/>
</dbReference>
<feature type="compositionally biased region" description="Basic and acidic residues" evidence="1">
    <location>
        <begin position="1"/>
        <end position="12"/>
    </location>
</feature>
<name>A0A1E3W2Q8_9HYPH</name>
<sequence length="59" mass="6523">MDGEMAEKDKRAAKSGNTSASDARKERLAQALRSNLLKRKENTRAKRSAPKPPEEGRQG</sequence>
<reference evidence="2 3" key="1">
    <citation type="journal article" date="2016" name="Environ. Microbiol.">
        <title>New Methyloceanibacter diversity from North Sea sediments includes methanotroph containing solely the soluble methane monooxygenase.</title>
        <authorList>
            <person name="Vekeman B."/>
            <person name="Kerckhof F.M."/>
            <person name="Cremers G."/>
            <person name="de Vos P."/>
            <person name="Vandamme P."/>
            <person name="Boon N."/>
            <person name="Op den Camp H.J."/>
            <person name="Heylen K."/>
        </authorList>
    </citation>
    <scope>NUCLEOTIDE SEQUENCE [LARGE SCALE GENOMIC DNA]</scope>
    <source>
        <strain evidence="2 3">R-67174</strain>
    </source>
</reference>
<dbReference type="AlphaFoldDB" id="A0A1E3W2Q8"/>
<proteinExistence type="predicted"/>
<feature type="region of interest" description="Disordered" evidence="1">
    <location>
        <begin position="1"/>
        <end position="59"/>
    </location>
</feature>
<gene>
    <name evidence="2" type="ORF">AUC68_02875</name>
</gene>
<dbReference type="EMBL" id="LPWG01000010">
    <property type="protein sequence ID" value="ODS00083.1"/>
    <property type="molecule type" value="Genomic_DNA"/>
</dbReference>
<protein>
    <submittedName>
        <fullName evidence="2">Uncharacterized protein</fullName>
    </submittedName>
</protein>
<evidence type="ECO:0000256" key="1">
    <source>
        <dbReference type="SAM" id="MobiDB-lite"/>
    </source>
</evidence>
<comment type="caution">
    <text evidence="2">The sequence shown here is derived from an EMBL/GenBank/DDBJ whole genome shotgun (WGS) entry which is preliminary data.</text>
</comment>
<accession>A0A1E3W2Q8</accession>